<sequence>MNKKFLIGIAVIFMIAMVSIGAVLSYRGQADNATTCPNTGNCFGNGTCDGNCDGDCDQSNCTGDCPNKTAQQQQTRNCGRTCRR</sequence>
<name>A0A150J905_9EURY</name>
<organism evidence="1 2">
    <name type="scientific">Candidatus Methanofastidiosum methylothiophilum</name>
    <dbReference type="NCBI Taxonomy" id="1705564"/>
    <lineage>
        <taxon>Archaea</taxon>
        <taxon>Methanobacteriati</taxon>
        <taxon>Methanobacteriota</taxon>
        <taxon>Stenosarchaea group</taxon>
        <taxon>Candidatus Methanofastidiosia</taxon>
        <taxon>Candidatus Methanofastidiosales</taxon>
        <taxon>Candidatus Methanofastidiosaceae</taxon>
        <taxon>Candidatus Methanofastidiosum</taxon>
    </lineage>
</organism>
<comment type="caution">
    <text evidence="1">The sequence shown here is derived from an EMBL/GenBank/DDBJ whole genome shotgun (WGS) entry which is preliminary data.</text>
</comment>
<evidence type="ECO:0000313" key="2">
    <source>
        <dbReference type="Proteomes" id="UP000075578"/>
    </source>
</evidence>
<proteinExistence type="predicted"/>
<gene>
    <name evidence="1" type="ORF">AMQ74_00328</name>
</gene>
<reference evidence="1 2" key="1">
    <citation type="journal article" date="2016" name="ISME J.">
        <title>Chasing the elusive Euryarchaeota class WSA2: genomes reveal a uniquely fastidious methyl-reducing methanogen.</title>
        <authorList>
            <person name="Nobu M.K."/>
            <person name="Narihiro T."/>
            <person name="Kuroda K."/>
            <person name="Mei R."/>
            <person name="Liu W.T."/>
        </authorList>
    </citation>
    <scope>NUCLEOTIDE SEQUENCE [LARGE SCALE GENOMIC DNA]</scope>
    <source>
        <strain evidence="1">U1lsi0528_Bin089</strain>
    </source>
</reference>
<accession>A0A150J905</accession>
<evidence type="ECO:0000313" key="1">
    <source>
        <dbReference type="EMBL" id="KYC53709.1"/>
    </source>
</evidence>
<protein>
    <submittedName>
        <fullName evidence="1">Uncharacterized protein</fullName>
    </submittedName>
</protein>
<dbReference type="AlphaFoldDB" id="A0A150J905"/>
<dbReference type="Proteomes" id="UP000075578">
    <property type="component" value="Unassembled WGS sequence"/>
</dbReference>
<dbReference type="EMBL" id="LNGD01000010">
    <property type="protein sequence ID" value="KYC53709.1"/>
    <property type="molecule type" value="Genomic_DNA"/>
</dbReference>